<feature type="site" description="Interaction with target DNA" evidence="6">
    <location>
        <position position="79"/>
    </location>
</feature>
<dbReference type="EMBL" id="JBHSAY010000006">
    <property type="protein sequence ID" value="MFC4131360.1"/>
    <property type="molecule type" value="Genomic_DNA"/>
</dbReference>
<dbReference type="Proteomes" id="UP001595816">
    <property type="component" value="Unassembled WGS sequence"/>
</dbReference>
<keyword evidence="3 6" id="KW-0540">Nuclease</keyword>
<dbReference type="GO" id="GO:0004519">
    <property type="term" value="F:endonuclease activity"/>
    <property type="evidence" value="ECO:0007669"/>
    <property type="project" value="UniProtKB-KW"/>
</dbReference>
<keyword evidence="4 6" id="KW-0255">Endonuclease</keyword>
<feature type="binding site" evidence="6">
    <location>
        <position position="109"/>
    </location>
    <ligand>
        <name>Mg(2+)</name>
        <dbReference type="ChEBI" id="CHEBI:18420"/>
    </ligand>
</feature>
<accession>A0ABV8LM04</accession>
<keyword evidence="6" id="KW-0479">Metal-binding</keyword>
<gene>
    <name evidence="6" type="primary">nfi</name>
    <name evidence="7" type="ORF">ACFOZ4_12170</name>
</gene>
<comment type="caution">
    <text evidence="7">The sequence shown here is derived from an EMBL/GenBank/DDBJ whole genome shotgun (WGS) entry which is preliminary data.</text>
</comment>
<dbReference type="EC" id="3.1.21.7" evidence="6"/>
<dbReference type="CDD" id="cd06559">
    <property type="entry name" value="Endonuclease_V"/>
    <property type="match status" value="1"/>
</dbReference>
<dbReference type="PANTHER" id="PTHR28511:SF1">
    <property type="entry name" value="ENDONUCLEASE V"/>
    <property type="match status" value="1"/>
</dbReference>
<comment type="subcellular location">
    <subcellularLocation>
        <location evidence="1 6">Cytoplasm</location>
    </subcellularLocation>
</comment>
<keyword evidence="6" id="KW-0227">DNA damage</keyword>
<proteinExistence type="inferred from homology"/>
<sequence>MTFPATPEEAIALQERLRDRVRVDVPLPGNPALVAGVDVAYADSEDTEGLVAGAIVILDAATLDVVESASLVGRAEFPYVPGLLAFRELPTLLSIWEGLRHRPDVVVCDGYGVAHPRRFGLACHFGLLTGVPTFGVGKTAFVGSHAPVGDARGASADLMFEGDVVGRALRTRTGVKPVFVSAGHLIDLDGACSVTLSLTSGYRLPETTRQADRLSRDALRTAMS</sequence>
<protein>
    <recommendedName>
        <fullName evidence="6">Endonuclease V</fullName>
        <ecNumber evidence="6">3.1.21.7</ecNumber>
    </recommendedName>
    <alternativeName>
        <fullName evidence="6">Deoxyinosine 3'endonuclease</fullName>
    </alternativeName>
    <alternativeName>
        <fullName evidence="6">Deoxyribonuclease V</fullName>
        <shortName evidence="6">DNase V</shortName>
    </alternativeName>
</protein>
<evidence type="ECO:0000256" key="1">
    <source>
        <dbReference type="ARBA" id="ARBA00004496"/>
    </source>
</evidence>
<reference evidence="8" key="1">
    <citation type="journal article" date="2019" name="Int. J. Syst. Evol. Microbiol.">
        <title>The Global Catalogue of Microorganisms (GCM) 10K type strain sequencing project: providing services to taxonomists for standard genome sequencing and annotation.</title>
        <authorList>
            <consortium name="The Broad Institute Genomics Platform"/>
            <consortium name="The Broad Institute Genome Sequencing Center for Infectious Disease"/>
            <person name="Wu L."/>
            <person name="Ma J."/>
        </authorList>
    </citation>
    <scope>NUCLEOTIDE SEQUENCE [LARGE SCALE GENOMIC DNA]</scope>
    <source>
        <strain evidence="8">CGMCC 4.7289</strain>
    </source>
</reference>
<keyword evidence="5 6" id="KW-0378">Hydrolase</keyword>
<evidence type="ECO:0000313" key="8">
    <source>
        <dbReference type="Proteomes" id="UP001595816"/>
    </source>
</evidence>
<dbReference type="RefSeq" id="WP_253754823.1">
    <property type="nucleotide sequence ID" value="NZ_JAMZDZ010000001.1"/>
</dbReference>
<feature type="binding site" evidence="6">
    <location>
        <position position="38"/>
    </location>
    <ligand>
        <name>Mg(2+)</name>
        <dbReference type="ChEBI" id="CHEBI:18420"/>
    </ligand>
</feature>
<dbReference type="HAMAP" id="MF_00801">
    <property type="entry name" value="Endonuclease_5"/>
    <property type="match status" value="1"/>
</dbReference>
<keyword evidence="6" id="KW-0234">DNA repair</keyword>
<name>A0ABV8LM04_9ACTN</name>
<evidence type="ECO:0000256" key="6">
    <source>
        <dbReference type="HAMAP-Rule" id="MF_00801"/>
    </source>
</evidence>
<dbReference type="PANTHER" id="PTHR28511">
    <property type="entry name" value="ENDONUCLEASE V"/>
    <property type="match status" value="1"/>
</dbReference>
<evidence type="ECO:0000256" key="3">
    <source>
        <dbReference type="ARBA" id="ARBA00022722"/>
    </source>
</evidence>
<comment type="function">
    <text evidence="6">DNA repair enzyme involved in the repair of deaminated bases. Selectively cleaves double-stranded DNA at the second phosphodiester bond 3' to a deoxyinosine leaving behind the intact lesion on the nicked DNA.</text>
</comment>
<keyword evidence="6" id="KW-0460">Magnesium</keyword>
<evidence type="ECO:0000256" key="5">
    <source>
        <dbReference type="ARBA" id="ARBA00022801"/>
    </source>
</evidence>
<dbReference type="Gene3D" id="3.30.2170.10">
    <property type="entry name" value="archaeoglobus fulgidus dsm 4304 superfamily"/>
    <property type="match status" value="1"/>
</dbReference>
<keyword evidence="8" id="KW-1185">Reference proteome</keyword>
<dbReference type="InterPro" id="IPR007581">
    <property type="entry name" value="Endonuclease-V"/>
</dbReference>
<evidence type="ECO:0000256" key="2">
    <source>
        <dbReference type="ARBA" id="ARBA00022490"/>
    </source>
</evidence>
<evidence type="ECO:0000256" key="4">
    <source>
        <dbReference type="ARBA" id="ARBA00022759"/>
    </source>
</evidence>
<organism evidence="7 8">
    <name type="scientific">Hamadaea flava</name>
    <dbReference type="NCBI Taxonomy" id="1742688"/>
    <lineage>
        <taxon>Bacteria</taxon>
        <taxon>Bacillati</taxon>
        <taxon>Actinomycetota</taxon>
        <taxon>Actinomycetes</taxon>
        <taxon>Micromonosporales</taxon>
        <taxon>Micromonosporaceae</taxon>
        <taxon>Hamadaea</taxon>
    </lineage>
</organism>
<comment type="catalytic activity">
    <reaction evidence="6">
        <text>Endonucleolytic cleavage at apurinic or apyrimidinic sites to products with a 5'-phosphate.</text>
        <dbReference type="EC" id="3.1.21.7"/>
    </reaction>
</comment>
<comment type="similarity">
    <text evidence="6">Belongs to the endonuclease V family.</text>
</comment>
<evidence type="ECO:0000313" key="7">
    <source>
        <dbReference type="EMBL" id="MFC4131360.1"/>
    </source>
</evidence>
<dbReference type="Pfam" id="PF04493">
    <property type="entry name" value="Endonuclease_5"/>
    <property type="match status" value="1"/>
</dbReference>
<comment type="cofactor">
    <cofactor evidence="6">
        <name>Mg(2+)</name>
        <dbReference type="ChEBI" id="CHEBI:18420"/>
    </cofactor>
</comment>
<keyword evidence="2 6" id="KW-0963">Cytoplasm</keyword>